<name>A0ABP8W1Y9_9MICO</name>
<dbReference type="EMBL" id="BAABLM010000005">
    <property type="protein sequence ID" value="GAA4678415.1"/>
    <property type="molecule type" value="Genomic_DNA"/>
</dbReference>
<protein>
    <submittedName>
        <fullName evidence="1">Uncharacterized protein</fullName>
    </submittedName>
</protein>
<comment type="caution">
    <text evidence="1">The sequence shown here is derived from an EMBL/GenBank/DDBJ whole genome shotgun (WGS) entry which is preliminary data.</text>
</comment>
<sequence length="266" mass="28977">MPYERDTINEDMKILGQRGLILYDQRFGGASSAFMKGPGVDAWEAFNGARSAVIERRIDLRDVYLRWLYEEIEVHDRYPTRDDFLKSGLTYFGLPYTEQDVSKAATWLREGRFIEGQGTWGDDSPIHPTLTAKGLFTVENNRSVSDPAPSSAVTNTYTAHIHGSANVVQGGENVQQTLTNNAEWAVEATKMADAVDQSLPALGEEIQREVAAANEELRGELASESEPGRVRGIVKSMINSLGKGGAGALGGILATQLGTFLLSLPA</sequence>
<dbReference type="Proteomes" id="UP001501295">
    <property type="component" value="Unassembled WGS sequence"/>
</dbReference>
<evidence type="ECO:0000313" key="1">
    <source>
        <dbReference type="EMBL" id="GAA4678415.1"/>
    </source>
</evidence>
<proteinExistence type="predicted"/>
<gene>
    <name evidence="1" type="ORF">GCM10025780_24110</name>
</gene>
<organism evidence="1 2">
    <name type="scientific">Frondihabitans cladoniiphilus</name>
    <dbReference type="NCBI Taxonomy" id="715785"/>
    <lineage>
        <taxon>Bacteria</taxon>
        <taxon>Bacillati</taxon>
        <taxon>Actinomycetota</taxon>
        <taxon>Actinomycetes</taxon>
        <taxon>Micrococcales</taxon>
        <taxon>Microbacteriaceae</taxon>
        <taxon>Frondihabitans</taxon>
    </lineage>
</organism>
<reference evidence="2" key="1">
    <citation type="journal article" date="2019" name="Int. J. Syst. Evol. Microbiol.">
        <title>The Global Catalogue of Microorganisms (GCM) 10K type strain sequencing project: providing services to taxonomists for standard genome sequencing and annotation.</title>
        <authorList>
            <consortium name="The Broad Institute Genomics Platform"/>
            <consortium name="The Broad Institute Genome Sequencing Center for Infectious Disease"/>
            <person name="Wu L."/>
            <person name="Ma J."/>
        </authorList>
    </citation>
    <scope>NUCLEOTIDE SEQUENCE [LARGE SCALE GENOMIC DNA]</scope>
    <source>
        <strain evidence="2">JCM 18956</strain>
    </source>
</reference>
<keyword evidence="2" id="KW-1185">Reference proteome</keyword>
<evidence type="ECO:0000313" key="2">
    <source>
        <dbReference type="Proteomes" id="UP001501295"/>
    </source>
</evidence>
<accession>A0ABP8W1Y9</accession>